<sequence>MKLLTVIVLPELSVNLSIFFIFTTTFNSFVKSTTEGRFVEGWKLFNVIIPDWQFYSIFLDGFCGLSKHFIFLFIMYLWASSKLKKD</sequence>
<evidence type="ECO:0000313" key="3">
    <source>
        <dbReference type="Proteomes" id="UP000231279"/>
    </source>
</evidence>
<evidence type="ECO:0000313" key="2">
    <source>
        <dbReference type="EMBL" id="PIN16958.1"/>
    </source>
</evidence>
<dbReference type="AlphaFoldDB" id="A0A2G9HHJ0"/>
<dbReference type="Proteomes" id="UP000231279">
    <property type="component" value="Unassembled WGS sequence"/>
</dbReference>
<gene>
    <name evidence="2" type="ORF">CDL12_10380</name>
</gene>
<organism evidence="2 3">
    <name type="scientific">Handroanthus impetiginosus</name>
    <dbReference type="NCBI Taxonomy" id="429701"/>
    <lineage>
        <taxon>Eukaryota</taxon>
        <taxon>Viridiplantae</taxon>
        <taxon>Streptophyta</taxon>
        <taxon>Embryophyta</taxon>
        <taxon>Tracheophyta</taxon>
        <taxon>Spermatophyta</taxon>
        <taxon>Magnoliopsida</taxon>
        <taxon>eudicotyledons</taxon>
        <taxon>Gunneridae</taxon>
        <taxon>Pentapetalae</taxon>
        <taxon>asterids</taxon>
        <taxon>lamiids</taxon>
        <taxon>Lamiales</taxon>
        <taxon>Bignoniaceae</taxon>
        <taxon>Crescentiina</taxon>
        <taxon>Tabebuia alliance</taxon>
        <taxon>Handroanthus</taxon>
    </lineage>
</organism>
<keyword evidence="1" id="KW-0472">Membrane</keyword>
<dbReference type="EMBL" id="NKXS01001769">
    <property type="protein sequence ID" value="PIN16958.1"/>
    <property type="molecule type" value="Genomic_DNA"/>
</dbReference>
<accession>A0A2G9HHJ0</accession>
<name>A0A2G9HHJ0_9LAMI</name>
<keyword evidence="1" id="KW-0812">Transmembrane</keyword>
<feature type="transmembrane region" description="Helical" evidence="1">
    <location>
        <begin position="52"/>
        <end position="79"/>
    </location>
</feature>
<feature type="transmembrane region" description="Helical" evidence="1">
    <location>
        <begin position="12"/>
        <end position="30"/>
    </location>
</feature>
<comment type="caution">
    <text evidence="2">The sequence shown here is derived from an EMBL/GenBank/DDBJ whole genome shotgun (WGS) entry which is preliminary data.</text>
</comment>
<keyword evidence="3" id="KW-1185">Reference proteome</keyword>
<proteinExistence type="predicted"/>
<evidence type="ECO:0000256" key="1">
    <source>
        <dbReference type="SAM" id="Phobius"/>
    </source>
</evidence>
<keyword evidence="1" id="KW-1133">Transmembrane helix</keyword>
<reference evidence="3" key="1">
    <citation type="journal article" date="2018" name="Gigascience">
        <title>Genome assembly of the Pink Ipe (Handroanthus impetiginosus, Bignoniaceae), a highly valued, ecologically keystone Neotropical timber forest tree.</title>
        <authorList>
            <person name="Silva-Junior O.B."/>
            <person name="Grattapaglia D."/>
            <person name="Novaes E."/>
            <person name="Collevatti R.G."/>
        </authorList>
    </citation>
    <scope>NUCLEOTIDE SEQUENCE [LARGE SCALE GENOMIC DNA]</scope>
    <source>
        <strain evidence="3">cv. UFG-1</strain>
    </source>
</reference>
<protein>
    <submittedName>
        <fullName evidence="2">Uncharacterized protein</fullName>
    </submittedName>
</protein>